<dbReference type="RefSeq" id="WP_117895303.1">
    <property type="nucleotide sequence ID" value="NZ_CABJCV010000013.1"/>
</dbReference>
<evidence type="ECO:0000313" key="14">
    <source>
        <dbReference type="Proteomes" id="UP000284178"/>
    </source>
</evidence>
<evidence type="ECO:0000313" key="13">
    <source>
        <dbReference type="EMBL" id="RGR73116.1"/>
    </source>
</evidence>
<dbReference type="InterPro" id="IPR008949">
    <property type="entry name" value="Isoprenoid_synthase_dom_sf"/>
</dbReference>
<keyword evidence="14" id="KW-1185">Reference proteome</keyword>
<evidence type="ECO:0000256" key="10">
    <source>
        <dbReference type="ARBA" id="ARBA00032873"/>
    </source>
</evidence>
<dbReference type="CDD" id="cd00685">
    <property type="entry name" value="Trans_IPPS_HT"/>
    <property type="match status" value="1"/>
</dbReference>
<evidence type="ECO:0000256" key="9">
    <source>
        <dbReference type="ARBA" id="ARBA00032380"/>
    </source>
</evidence>
<evidence type="ECO:0000256" key="11">
    <source>
        <dbReference type="ARBA" id="ARBA00049399"/>
    </source>
</evidence>
<gene>
    <name evidence="13" type="ORF">DWY25_11190</name>
</gene>
<name>A0A412FY94_9FIRM</name>
<dbReference type="NCBIfam" id="NF045485">
    <property type="entry name" value="FPPsyn"/>
    <property type="match status" value="1"/>
</dbReference>
<dbReference type="SFLD" id="SFLDS00005">
    <property type="entry name" value="Isoprenoid_Synthase_Type_I"/>
    <property type="match status" value="1"/>
</dbReference>
<comment type="catalytic activity">
    <reaction evidence="11">
        <text>isopentenyl diphosphate + (2E)-geranyl diphosphate = (2E,6E)-farnesyl diphosphate + diphosphate</text>
        <dbReference type="Rhea" id="RHEA:19361"/>
        <dbReference type="ChEBI" id="CHEBI:33019"/>
        <dbReference type="ChEBI" id="CHEBI:58057"/>
        <dbReference type="ChEBI" id="CHEBI:128769"/>
        <dbReference type="ChEBI" id="CHEBI:175763"/>
        <dbReference type="EC" id="2.5.1.10"/>
    </reaction>
</comment>
<evidence type="ECO:0000256" key="5">
    <source>
        <dbReference type="ARBA" id="ARBA00022679"/>
    </source>
</evidence>
<evidence type="ECO:0000256" key="2">
    <source>
        <dbReference type="ARBA" id="ARBA00006706"/>
    </source>
</evidence>
<keyword evidence="7" id="KW-0460">Magnesium</keyword>
<dbReference type="FunFam" id="1.10.600.10:FF:000001">
    <property type="entry name" value="Geranylgeranyl diphosphate synthase"/>
    <property type="match status" value="1"/>
</dbReference>
<sequence>MMNEFEAFLQRQCRLLKHSEVSEAMEYSLMGKGKRLRPQLLFAVAEGYGLSAQAGFMAAGALEMMHTYSLIHDDLPAMDNDDYRRGRKTCHKQFNEATAILAGDGLLTQAFALAANSSNDPVKALKIVKELASAGGAEGMILGQIKDLEAENSQAVTLEQLKEVHLYKTGCLFTAPLVMGAILAGQDAAIPQWRRIGALMGLAFQIQDDILDVTKSSKELGKSASDLDNKKSTYVTLLGLGQAQDAMTEVYRQTRDAIRQMNLDTQRLIAILDAMEFRQY</sequence>
<dbReference type="PANTHER" id="PTHR43281">
    <property type="entry name" value="FARNESYL DIPHOSPHATE SYNTHASE"/>
    <property type="match status" value="1"/>
</dbReference>
<dbReference type="GO" id="GO:0005737">
    <property type="term" value="C:cytoplasm"/>
    <property type="evidence" value="ECO:0007669"/>
    <property type="project" value="UniProtKB-ARBA"/>
</dbReference>
<evidence type="ECO:0000256" key="1">
    <source>
        <dbReference type="ARBA" id="ARBA00001946"/>
    </source>
</evidence>
<dbReference type="GO" id="GO:0016114">
    <property type="term" value="P:terpenoid biosynthetic process"/>
    <property type="evidence" value="ECO:0007669"/>
    <property type="project" value="UniProtKB-ARBA"/>
</dbReference>
<dbReference type="SFLD" id="SFLDG01017">
    <property type="entry name" value="Polyprenyl_Transferase_Like"/>
    <property type="match status" value="1"/>
</dbReference>
<dbReference type="InterPro" id="IPR033749">
    <property type="entry name" value="Polyprenyl_synt_CS"/>
</dbReference>
<dbReference type="PROSITE" id="PS00723">
    <property type="entry name" value="POLYPRENYL_SYNTHASE_1"/>
    <property type="match status" value="1"/>
</dbReference>
<evidence type="ECO:0000256" key="3">
    <source>
        <dbReference type="ARBA" id="ARBA00012439"/>
    </source>
</evidence>
<evidence type="ECO:0000256" key="6">
    <source>
        <dbReference type="ARBA" id="ARBA00022723"/>
    </source>
</evidence>
<comment type="similarity">
    <text evidence="2 12">Belongs to the FPP/GGPP synthase family.</text>
</comment>
<protein>
    <recommendedName>
        <fullName evidence="4">Farnesyl diphosphate synthase</fullName>
        <ecNumber evidence="3">2.5.1.10</ecNumber>
    </recommendedName>
    <alternativeName>
        <fullName evidence="10">(2E,6E)-farnesyl diphosphate synthase</fullName>
    </alternativeName>
    <alternativeName>
        <fullName evidence="9">Geranyltranstransferase</fullName>
    </alternativeName>
</protein>
<dbReference type="EC" id="2.5.1.10" evidence="3"/>
<evidence type="ECO:0000256" key="12">
    <source>
        <dbReference type="RuleBase" id="RU004466"/>
    </source>
</evidence>
<accession>A0A412FY94</accession>
<dbReference type="Gene3D" id="1.10.600.10">
    <property type="entry name" value="Farnesyl Diphosphate Synthase"/>
    <property type="match status" value="1"/>
</dbReference>
<dbReference type="EMBL" id="QRUP01000013">
    <property type="protein sequence ID" value="RGR73116.1"/>
    <property type="molecule type" value="Genomic_DNA"/>
</dbReference>
<comment type="cofactor">
    <cofactor evidence="1">
        <name>Mg(2+)</name>
        <dbReference type="ChEBI" id="CHEBI:18420"/>
    </cofactor>
</comment>
<evidence type="ECO:0000256" key="7">
    <source>
        <dbReference type="ARBA" id="ARBA00022842"/>
    </source>
</evidence>
<organism evidence="13 14">
    <name type="scientific">Holdemania filiformis</name>
    <dbReference type="NCBI Taxonomy" id="61171"/>
    <lineage>
        <taxon>Bacteria</taxon>
        <taxon>Bacillati</taxon>
        <taxon>Bacillota</taxon>
        <taxon>Erysipelotrichia</taxon>
        <taxon>Erysipelotrichales</taxon>
        <taxon>Erysipelotrichaceae</taxon>
        <taxon>Holdemania</taxon>
    </lineage>
</organism>
<keyword evidence="5 12" id="KW-0808">Transferase</keyword>
<dbReference type="SUPFAM" id="SSF48576">
    <property type="entry name" value="Terpenoid synthases"/>
    <property type="match status" value="1"/>
</dbReference>
<dbReference type="GO" id="GO:0004337">
    <property type="term" value="F:(2E,6E)-farnesyl diphosphate synthase activity"/>
    <property type="evidence" value="ECO:0007669"/>
    <property type="project" value="UniProtKB-EC"/>
</dbReference>
<keyword evidence="6" id="KW-0479">Metal-binding</keyword>
<evidence type="ECO:0000256" key="4">
    <source>
        <dbReference type="ARBA" id="ARBA00015100"/>
    </source>
</evidence>
<keyword evidence="8" id="KW-0414">Isoprene biosynthesis</keyword>
<comment type="caution">
    <text evidence="13">The sequence shown here is derived from an EMBL/GenBank/DDBJ whole genome shotgun (WGS) entry which is preliminary data.</text>
</comment>
<dbReference type="Proteomes" id="UP000284178">
    <property type="component" value="Unassembled WGS sequence"/>
</dbReference>
<dbReference type="GeneID" id="83015959"/>
<dbReference type="PROSITE" id="PS00444">
    <property type="entry name" value="POLYPRENYL_SYNTHASE_2"/>
    <property type="match status" value="1"/>
</dbReference>
<evidence type="ECO:0000256" key="8">
    <source>
        <dbReference type="ARBA" id="ARBA00023229"/>
    </source>
</evidence>
<dbReference type="PANTHER" id="PTHR43281:SF1">
    <property type="entry name" value="FARNESYL DIPHOSPHATE SYNTHASE"/>
    <property type="match status" value="1"/>
</dbReference>
<proteinExistence type="inferred from homology"/>
<dbReference type="InterPro" id="IPR053378">
    <property type="entry name" value="Prenyl_diphosphate_synthase"/>
</dbReference>
<dbReference type="InterPro" id="IPR000092">
    <property type="entry name" value="Polyprenyl_synt"/>
</dbReference>
<dbReference type="GO" id="GO:0046872">
    <property type="term" value="F:metal ion binding"/>
    <property type="evidence" value="ECO:0007669"/>
    <property type="project" value="UniProtKB-KW"/>
</dbReference>
<reference evidence="13 14" key="1">
    <citation type="submission" date="2018-08" db="EMBL/GenBank/DDBJ databases">
        <title>A genome reference for cultivated species of the human gut microbiota.</title>
        <authorList>
            <person name="Zou Y."/>
            <person name="Xue W."/>
            <person name="Luo G."/>
        </authorList>
    </citation>
    <scope>NUCLEOTIDE SEQUENCE [LARGE SCALE GENOMIC DNA]</scope>
    <source>
        <strain evidence="13 14">AF24-29</strain>
    </source>
</reference>
<dbReference type="Pfam" id="PF00348">
    <property type="entry name" value="polyprenyl_synt"/>
    <property type="match status" value="1"/>
</dbReference>
<dbReference type="AlphaFoldDB" id="A0A412FY94"/>